<feature type="transmembrane region" description="Helical" evidence="7">
    <location>
        <begin position="69"/>
        <end position="96"/>
    </location>
</feature>
<keyword evidence="5 7" id="KW-1133">Transmembrane helix</keyword>
<reference evidence="9 10" key="1">
    <citation type="submission" date="2020-08" db="EMBL/GenBank/DDBJ databases">
        <title>Cohnella phylogeny.</title>
        <authorList>
            <person name="Dunlap C."/>
        </authorList>
    </citation>
    <scope>NUCLEOTIDE SEQUENCE [LARGE SCALE GENOMIC DNA]</scope>
    <source>
        <strain evidence="9 10">CBP 2801</strain>
    </source>
</reference>
<name>A0A7X0VTY0_9BACL</name>
<evidence type="ECO:0000256" key="4">
    <source>
        <dbReference type="ARBA" id="ARBA00022692"/>
    </source>
</evidence>
<keyword evidence="4 7" id="KW-0812">Transmembrane</keyword>
<dbReference type="PANTHER" id="PTHR43744:SF9">
    <property type="entry name" value="POLYGALACTURONAN_RHAMNOGALACTURONAN TRANSPORT SYSTEM PERMEASE PROTEIN YTCP"/>
    <property type="match status" value="1"/>
</dbReference>
<dbReference type="GO" id="GO:0055085">
    <property type="term" value="P:transmembrane transport"/>
    <property type="evidence" value="ECO:0007669"/>
    <property type="project" value="InterPro"/>
</dbReference>
<keyword evidence="10" id="KW-1185">Reference proteome</keyword>
<evidence type="ECO:0000256" key="5">
    <source>
        <dbReference type="ARBA" id="ARBA00022989"/>
    </source>
</evidence>
<protein>
    <submittedName>
        <fullName evidence="9">Carbohydrate ABC transporter permease</fullName>
    </submittedName>
</protein>
<keyword evidence="6 7" id="KW-0472">Membrane</keyword>
<sequence>MRLSRTERTVQVVIYVLLTLLAFLTLYPFWNSLVISFNLGSDTSLGGITFWPRAFTWENYEVVLRDHRIAQAFVVSVARTVAGTALSILATAVFSYGMSKTELAGRKYYMIFCIVTLYFNGGLIPYFLLIHGLGMMNTFWVLIVPGAISIWNMIIFRTFFKEMPAGLEESAKIDGCGHFGTFFRIVLPLSGPVIASLSLFVAVNLWNDWFTATLFINNPKLVPIQSLLQEIMNANTVTEQLRSQGGSNFLDKIFQARTVTTKSLTMATMMVTTLPIIAVYPFVQRHFVKGVLVGSLKG</sequence>
<dbReference type="CDD" id="cd06261">
    <property type="entry name" value="TM_PBP2"/>
    <property type="match status" value="1"/>
</dbReference>
<dbReference type="AlphaFoldDB" id="A0A7X0VTY0"/>
<feature type="transmembrane region" description="Helical" evidence="7">
    <location>
        <begin position="108"/>
        <end position="133"/>
    </location>
</feature>
<comment type="caution">
    <text evidence="9">The sequence shown here is derived from an EMBL/GenBank/DDBJ whole genome shotgun (WGS) entry which is preliminary data.</text>
</comment>
<dbReference type="InterPro" id="IPR035906">
    <property type="entry name" value="MetI-like_sf"/>
</dbReference>
<gene>
    <name evidence="9" type="ORF">H7C18_02755</name>
</gene>
<evidence type="ECO:0000256" key="1">
    <source>
        <dbReference type="ARBA" id="ARBA00004651"/>
    </source>
</evidence>
<dbReference type="RefSeq" id="WP_185127479.1">
    <property type="nucleotide sequence ID" value="NZ_JACJVO010000003.1"/>
</dbReference>
<dbReference type="EMBL" id="JACJVO010000003">
    <property type="protein sequence ID" value="MBB6729805.1"/>
    <property type="molecule type" value="Genomic_DNA"/>
</dbReference>
<evidence type="ECO:0000256" key="7">
    <source>
        <dbReference type="RuleBase" id="RU363032"/>
    </source>
</evidence>
<dbReference type="GO" id="GO:0005886">
    <property type="term" value="C:plasma membrane"/>
    <property type="evidence" value="ECO:0007669"/>
    <property type="project" value="UniProtKB-SubCell"/>
</dbReference>
<dbReference type="PANTHER" id="PTHR43744">
    <property type="entry name" value="ABC TRANSPORTER PERMEASE PROTEIN MG189-RELATED-RELATED"/>
    <property type="match status" value="1"/>
</dbReference>
<feature type="domain" description="ABC transmembrane type-1" evidence="8">
    <location>
        <begin position="73"/>
        <end position="283"/>
    </location>
</feature>
<keyword evidence="3" id="KW-1003">Cell membrane</keyword>
<feature type="transmembrane region" description="Helical" evidence="7">
    <location>
        <begin position="181"/>
        <end position="206"/>
    </location>
</feature>
<feature type="transmembrane region" description="Helical" evidence="7">
    <location>
        <begin position="264"/>
        <end position="283"/>
    </location>
</feature>
<comment type="subcellular location">
    <subcellularLocation>
        <location evidence="1 7">Cell membrane</location>
        <topology evidence="1 7">Multi-pass membrane protein</topology>
    </subcellularLocation>
</comment>
<proteinExistence type="inferred from homology"/>
<evidence type="ECO:0000256" key="3">
    <source>
        <dbReference type="ARBA" id="ARBA00022475"/>
    </source>
</evidence>
<feature type="transmembrane region" description="Helical" evidence="7">
    <location>
        <begin position="12"/>
        <end position="30"/>
    </location>
</feature>
<feature type="transmembrane region" description="Helical" evidence="7">
    <location>
        <begin position="139"/>
        <end position="160"/>
    </location>
</feature>
<accession>A0A7X0VTY0</accession>
<evidence type="ECO:0000256" key="6">
    <source>
        <dbReference type="ARBA" id="ARBA00023136"/>
    </source>
</evidence>
<evidence type="ECO:0000259" key="8">
    <source>
        <dbReference type="PROSITE" id="PS50928"/>
    </source>
</evidence>
<dbReference type="Proteomes" id="UP000564644">
    <property type="component" value="Unassembled WGS sequence"/>
</dbReference>
<evidence type="ECO:0000313" key="10">
    <source>
        <dbReference type="Proteomes" id="UP000564644"/>
    </source>
</evidence>
<dbReference type="Gene3D" id="1.10.3720.10">
    <property type="entry name" value="MetI-like"/>
    <property type="match status" value="1"/>
</dbReference>
<evidence type="ECO:0000313" key="9">
    <source>
        <dbReference type="EMBL" id="MBB6729805.1"/>
    </source>
</evidence>
<dbReference type="Pfam" id="PF00528">
    <property type="entry name" value="BPD_transp_1"/>
    <property type="match status" value="1"/>
</dbReference>
<dbReference type="InterPro" id="IPR000515">
    <property type="entry name" value="MetI-like"/>
</dbReference>
<organism evidence="9 10">
    <name type="scientific">Cohnella zeiphila</name>
    <dbReference type="NCBI Taxonomy" id="2761120"/>
    <lineage>
        <taxon>Bacteria</taxon>
        <taxon>Bacillati</taxon>
        <taxon>Bacillota</taxon>
        <taxon>Bacilli</taxon>
        <taxon>Bacillales</taxon>
        <taxon>Paenibacillaceae</taxon>
        <taxon>Cohnella</taxon>
    </lineage>
</organism>
<keyword evidence="2 7" id="KW-0813">Transport</keyword>
<dbReference type="PROSITE" id="PS50928">
    <property type="entry name" value="ABC_TM1"/>
    <property type="match status" value="1"/>
</dbReference>
<evidence type="ECO:0000256" key="2">
    <source>
        <dbReference type="ARBA" id="ARBA00022448"/>
    </source>
</evidence>
<dbReference type="SUPFAM" id="SSF161098">
    <property type="entry name" value="MetI-like"/>
    <property type="match status" value="1"/>
</dbReference>
<comment type="similarity">
    <text evidence="7">Belongs to the binding-protein-dependent transport system permease family.</text>
</comment>